<comment type="caution">
    <text evidence="2">The sequence shown here is derived from an EMBL/GenBank/DDBJ whole genome shotgun (WGS) entry which is preliminary data.</text>
</comment>
<dbReference type="STRING" id="525309.HMPREF0494_2158"/>
<organism evidence="2 3">
    <name type="scientific">Limosilactobacillus antri DSM 16041</name>
    <dbReference type="NCBI Taxonomy" id="525309"/>
    <lineage>
        <taxon>Bacteria</taxon>
        <taxon>Bacillati</taxon>
        <taxon>Bacillota</taxon>
        <taxon>Bacilli</taxon>
        <taxon>Lactobacillales</taxon>
        <taxon>Lactobacillaceae</taxon>
        <taxon>Limosilactobacillus</taxon>
    </lineage>
</organism>
<name>C8PA14_9LACO</name>
<keyword evidence="1" id="KW-1133">Transmembrane helix</keyword>
<gene>
    <name evidence="2" type="ORF">HMPREF0494_2158</name>
</gene>
<accession>C8PA14</accession>
<feature type="transmembrane region" description="Helical" evidence="1">
    <location>
        <begin position="9"/>
        <end position="27"/>
    </location>
</feature>
<protein>
    <submittedName>
        <fullName evidence="2">Uncharacterized protein</fullName>
    </submittedName>
</protein>
<reference evidence="2 3" key="1">
    <citation type="submission" date="2009-09" db="EMBL/GenBank/DDBJ databases">
        <authorList>
            <person name="Qin X."/>
            <person name="Bachman B."/>
            <person name="Battles P."/>
            <person name="Bell A."/>
            <person name="Bess C."/>
            <person name="Bickham C."/>
            <person name="Chaboub L."/>
            <person name="Chen D."/>
            <person name="Coyle M."/>
            <person name="Deiros D.R."/>
            <person name="Dinh H."/>
            <person name="Forbes L."/>
            <person name="Fowler G."/>
            <person name="Francisco L."/>
            <person name="Fu Q."/>
            <person name="Gubbala S."/>
            <person name="Hale W."/>
            <person name="Han Y."/>
            <person name="Hemphill L."/>
            <person name="Highlander S.K."/>
            <person name="Hirani K."/>
            <person name="Hogues M."/>
            <person name="Jackson L."/>
            <person name="Jakkamsetti A."/>
            <person name="Javaid M."/>
            <person name="Jiang H."/>
            <person name="Korchina V."/>
            <person name="Kovar C."/>
            <person name="Lara F."/>
            <person name="Lee S."/>
            <person name="Mata R."/>
            <person name="Mathew T."/>
            <person name="Moen C."/>
            <person name="Morales K."/>
            <person name="Munidasa M."/>
            <person name="Nazareth L."/>
            <person name="Ngo R."/>
            <person name="Nguyen L."/>
            <person name="Okwuonu G."/>
            <person name="Ongeri F."/>
            <person name="Patil S."/>
            <person name="Petrosino J."/>
            <person name="Pham C."/>
            <person name="Pham P."/>
            <person name="Pu L.-L."/>
            <person name="Puazo M."/>
            <person name="Raj R."/>
            <person name="Reid J."/>
            <person name="Rouhana J."/>
            <person name="Saada N."/>
            <person name="Shang Y."/>
            <person name="Simmons D."/>
            <person name="Thornton R."/>
            <person name="Warren J."/>
            <person name="Weissenberger G."/>
            <person name="Zhang J."/>
            <person name="Zhang L."/>
            <person name="Zhou C."/>
            <person name="Zhu D."/>
            <person name="Muzny D."/>
            <person name="Worley K."/>
            <person name="Gibbs R."/>
        </authorList>
    </citation>
    <scope>NUCLEOTIDE SEQUENCE [LARGE SCALE GENOMIC DNA]</scope>
    <source>
        <strain evidence="2 3">DSM 16041</strain>
    </source>
</reference>
<proteinExistence type="predicted"/>
<dbReference type="Proteomes" id="UP000003675">
    <property type="component" value="Unassembled WGS sequence"/>
</dbReference>
<dbReference type="HOGENOM" id="CLU_2167647_0_0_9"/>
<sequence>MRILEEGTIMRLILTIVIIFLLFKAFYKPSSNSNNSKFNYRIALSDPLTGASKYLSKIDGINNTFKYTENEEETLIFKDLQYTKQILASLPANLYPRIEVRKHLFWSQLK</sequence>
<dbReference type="AlphaFoldDB" id="C8PA14"/>
<evidence type="ECO:0000313" key="3">
    <source>
        <dbReference type="Proteomes" id="UP000003675"/>
    </source>
</evidence>
<dbReference type="eggNOG" id="ENOG5031QU6">
    <property type="taxonomic scope" value="Bacteria"/>
</dbReference>
<keyword evidence="1" id="KW-0812">Transmembrane</keyword>
<evidence type="ECO:0000256" key="1">
    <source>
        <dbReference type="SAM" id="Phobius"/>
    </source>
</evidence>
<keyword evidence="1" id="KW-0472">Membrane</keyword>
<dbReference type="EMBL" id="ACLL01000068">
    <property type="protein sequence ID" value="EEW52658.1"/>
    <property type="molecule type" value="Genomic_DNA"/>
</dbReference>
<evidence type="ECO:0000313" key="2">
    <source>
        <dbReference type="EMBL" id="EEW52658.1"/>
    </source>
</evidence>